<proteinExistence type="predicted"/>
<organism evidence="2 3">
    <name type="scientific">Rotaria socialis</name>
    <dbReference type="NCBI Taxonomy" id="392032"/>
    <lineage>
        <taxon>Eukaryota</taxon>
        <taxon>Metazoa</taxon>
        <taxon>Spiralia</taxon>
        <taxon>Gnathifera</taxon>
        <taxon>Rotifera</taxon>
        <taxon>Eurotatoria</taxon>
        <taxon>Bdelloidea</taxon>
        <taxon>Philodinida</taxon>
        <taxon>Philodinidae</taxon>
        <taxon>Rotaria</taxon>
    </lineage>
</organism>
<dbReference type="EMBL" id="CAJOBR010024654">
    <property type="protein sequence ID" value="CAF4962274.1"/>
    <property type="molecule type" value="Genomic_DNA"/>
</dbReference>
<evidence type="ECO:0000256" key="1">
    <source>
        <dbReference type="SAM" id="Coils"/>
    </source>
</evidence>
<dbReference type="AlphaFoldDB" id="A0A821YKI6"/>
<name>A0A821YKI6_9BILA</name>
<evidence type="ECO:0000313" key="3">
    <source>
        <dbReference type="Proteomes" id="UP000663848"/>
    </source>
</evidence>
<accession>A0A821YKI6</accession>
<reference evidence="2" key="1">
    <citation type="submission" date="2021-02" db="EMBL/GenBank/DDBJ databases">
        <authorList>
            <person name="Nowell W R."/>
        </authorList>
    </citation>
    <scope>NUCLEOTIDE SEQUENCE</scope>
</reference>
<evidence type="ECO:0000313" key="2">
    <source>
        <dbReference type="EMBL" id="CAF4962274.1"/>
    </source>
</evidence>
<feature type="non-terminal residue" evidence="2">
    <location>
        <position position="1"/>
    </location>
</feature>
<gene>
    <name evidence="2" type="ORF">QYT958_LOCUS34397</name>
</gene>
<protein>
    <submittedName>
        <fullName evidence="2">Uncharacterized protein</fullName>
    </submittedName>
</protein>
<dbReference type="CDD" id="cd19757">
    <property type="entry name" value="Bbox1"/>
    <property type="match status" value="1"/>
</dbReference>
<dbReference type="Proteomes" id="UP000663848">
    <property type="component" value="Unassembled WGS sequence"/>
</dbReference>
<feature type="coiled-coil region" evidence="1">
    <location>
        <begin position="36"/>
        <end position="151"/>
    </location>
</feature>
<keyword evidence="1" id="KW-0175">Coiled coil</keyword>
<sequence length="226" mass="26390">VMASPNSCFTCRKSGSTSFCRGCNAYFCDADFACHRKMLLNDLNVLTVDRNDLQERVNEAASNLGSCQHITAKIDEWERTTEKVKQAAELAKKQVRKILNSKQEEITRRFDNLSQELKERMVQKSVVEQDIARLKQEIDQLKNDLTKIAQTPTIELNMKQSDEIKLYHMIYAEEKSINVDYQLHQLEPMGKYLSRIRSESFKRNLILIEYKRRLLFDVAIAINYQM</sequence>
<comment type="caution">
    <text evidence="2">The sequence shown here is derived from an EMBL/GenBank/DDBJ whole genome shotgun (WGS) entry which is preliminary data.</text>
</comment>